<feature type="transmembrane region" description="Helical" evidence="1">
    <location>
        <begin position="42"/>
        <end position="62"/>
    </location>
</feature>
<feature type="transmembrane region" description="Helical" evidence="1">
    <location>
        <begin position="12"/>
        <end position="36"/>
    </location>
</feature>
<keyword evidence="1" id="KW-0812">Transmembrane</keyword>
<sequence>MTIIRLGRPTPWRGIITSLVMGAGATVIGMLLALFSSHPENSPLLLLFLLLPAIVIPCLIALNQYAEFDPQTGLIRINGTAPVPLSRIDRARTRTFRGVSSIDLGTGPTRKERFMVANGPFGSPRVERDWVRHLLPYTGLPRRGQMLDAGIGTENLGSETLEDVQIFAQDSLK</sequence>
<dbReference type="AlphaFoldDB" id="A0A543BA89"/>
<keyword evidence="1" id="KW-1133">Transmembrane helix</keyword>
<dbReference type="Proteomes" id="UP000317209">
    <property type="component" value="Unassembled WGS sequence"/>
</dbReference>
<evidence type="ECO:0000313" key="3">
    <source>
        <dbReference type="Proteomes" id="UP000317209"/>
    </source>
</evidence>
<organism evidence="2 3">
    <name type="scientific">Microbacterium saperdae</name>
    <dbReference type="NCBI Taxonomy" id="69368"/>
    <lineage>
        <taxon>Bacteria</taxon>
        <taxon>Bacillati</taxon>
        <taxon>Actinomycetota</taxon>
        <taxon>Actinomycetes</taxon>
        <taxon>Micrococcales</taxon>
        <taxon>Microbacteriaceae</taxon>
        <taxon>Microbacterium</taxon>
    </lineage>
</organism>
<comment type="caution">
    <text evidence="2">The sequence shown here is derived from an EMBL/GenBank/DDBJ whole genome shotgun (WGS) entry which is preliminary data.</text>
</comment>
<gene>
    <name evidence="2" type="ORF">FB560_3235</name>
</gene>
<accession>A0A543BA89</accession>
<protein>
    <submittedName>
        <fullName evidence="2">Uncharacterized protein</fullName>
    </submittedName>
</protein>
<proteinExistence type="predicted"/>
<evidence type="ECO:0000256" key="1">
    <source>
        <dbReference type="SAM" id="Phobius"/>
    </source>
</evidence>
<dbReference type="RefSeq" id="WP_141873519.1">
    <property type="nucleotide sequence ID" value="NZ_VFOX01000002.1"/>
</dbReference>
<dbReference type="OrthoDB" id="5115829at2"/>
<name>A0A543BA89_9MICO</name>
<evidence type="ECO:0000313" key="2">
    <source>
        <dbReference type="EMBL" id="TQL81759.1"/>
    </source>
</evidence>
<keyword evidence="1" id="KW-0472">Membrane</keyword>
<reference evidence="2 3" key="1">
    <citation type="submission" date="2019-06" db="EMBL/GenBank/DDBJ databases">
        <title>Sequencing the genomes of 1000 actinobacteria strains.</title>
        <authorList>
            <person name="Klenk H.-P."/>
        </authorList>
    </citation>
    <scope>NUCLEOTIDE SEQUENCE [LARGE SCALE GENOMIC DNA]</scope>
    <source>
        <strain evidence="2 3">DSM 20169</strain>
    </source>
</reference>
<keyword evidence="3" id="KW-1185">Reference proteome</keyword>
<dbReference type="EMBL" id="VFOX01000002">
    <property type="protein sequence ID" value="TQL81759.1"/>
    <property type="molecule type" value="Genomic_DNA"/>
</dbReference>